<evidence type="ECO:0000256" key="1">
    <source>
        <dbReference type="ARBA" id="ARBA00006141"/>
    </source>
</evidence>
<dbReference type="RefSeq" id="XP_028251147.1">
    <property type="nucleotide sequence ID" value="XM_028395346.1"/>
</dbReference>
<dbReference type="InterPro" id="IPR000308">
    <property type="entry name" value="14-3-3"/>
</dbReference>
<organism evidence="6 7">
    <name type="scientific">Parambassis ranga</name>
    <name type="common">Indian glassy fish</name>
    <dbReference type="NCBI Taxonomy" id="210632"/>
    <lineage>
        <taxon>Eukaryota</taxon>
        <taxon>Metazoa</taxon>
        <taxon>Chordata</taxon>
        <taxon>Craniata</taxon>
        <taxon>Vertebrata</taxon>
        <taxon>Euteleostomi</taxon>
        <taxon>Actinopterygii</taxon>
        <taxon>Neopterygii</taxon>
        <taxon>Teleostei</taxon>
        <taxon>Neoteleostei</taxon>
        <taxon>Acanthomorphata</taxon>
        <taxon>Ovalentaria</taxon>
        <taxon>Ambassidae</taxon>
        <taxon>Parambassis</taxon>
    </lineage>
</organism>
<evidence type="ECO:0000256" key="4">
    <source>
        <dbReference type="SAM" id="MobiDB-lite"/>
    </source>
</evidence>
<dbReference type="PANTHER" id="PTHR18860">
    <property type="entry name" value="14-3-3 PROTEIN"/>
    <property type="match status" value="1"/>
</dbReference>
<dbReference type="InterPro" id="IPR023409">
    <property type="entry name" value="14-3-3_CS"/>
</dbReference>
<feature type="site" description="Interaction with phosphoserine on interacting protein" evidence="3">
    <location>
        <position position="128"/>
    </location>
</feature>
<dbReference type="PROSITE" id="PS00796">
    <property type="entry name" value="1433_1"/>
    <property type="match status" value="1"/>
</dbReference>
<evidence type="ECO:0000313" key="7">
    <source>
        <dbReference type="RefSeq" id="XP_028251147.1"/>
    </source>
</evidence>
<evidence type="ECO:0000313" key="6">
    <source>
        <dbReference type="Proteomes" id="UP000515145"/>
    </source>
</evidence>
<evidence type="ECO:0000256" key="2">
    <source>
        <dbReference type="ARBA" id="ARBA00011625"/>
    </source>
</evidence>
<dbReference type="GeneID" id="114427334"/>
<feature type="site" description="Interaction with phosphoserine on interacting protein" evidence="3">
    <location>
        <position position="56"/>
    </location>
</feature>
<dbReference type="FunFam" id="1.20.190.20:FF:000001">
    <property type="entry name" value="14-3-3 gamma 1"/>
    <property type="match status" value="1"/>
</dbReference>
<comment type="subunit">
    <text evidence="2">Homodimer, and heterodimer with other family members.</text>
</comment>
<gene>
    <name evidence="7" type="primary">LOC114427334</name>
</gene>
<dbReference type="InParanoid" id="A0A6P7HKR5"/>
<dbReference type="Proteomes" id="UP000515145">
    <property type="component" value="Chromosome 22"/>
</dbReference>
<comment type="similarity">
    <text evidence="1">Belongs to the 14-3-3 family.</text>
</comment>
<proteinExistence type="inferred from homology"/>
<dbReference type="SUPFAM" id="SSF48445">
    <property type="entry name" value="14-3-3 protein"/>
    <property type="match status" value="1"/>
</dbReference>
<dbReference type="Pfam" id="PF00244">
    <property type="entry name" value="14-3-3"/>
    <property type="match status" value="1"/>
</dbReference>
<accession>A0A6P7HKR5</accession>
<dbReference type="PIRSF" id="PIRSF000868">
    <property type="entry name" value="14-3-3"/>
    <property type="match status" value="1"/>
</dbReference>
<sequence length="251" mass="28489">MDRTDLIHNAKLAEQTERYEDMADFMKKVTEMGGELTNEERNLLSVAYKNVVGSKRSAWRVLSSIGLKSEGSEKKKQELVKDYRIKVEKELDEICNRVLKLLDEYLIPDTKSSESKVFYLKMKGDYYRYLAEVASGEDRSKTVENSEKAYKEAFEISKAEMDSTHPIHLGLALNFSVFYYEILNDPEKACSLAKEAFDAAIAQLDQLQEESYKDSTLIMQLLRDNLSLWTSDNAAEEGDGGEGGEGGENEN</sequence>
<keyword evidence="6" id="KW-1185">Reference proteome</keyword>
<dbReference type="PRINTS" id="PR00305">
    <property type="entry name" value="1433ZETA"/>
</dbReference>
<name>A0A6P7HKR5_9TELE</name>
<dbReference type="SMART" id="SM00101">
    <property type="entry name" value="14_3_3"/>
    <property type="match status" value="1"/>
</dbReference>
<feature type="domain" description="14-3-3" evidence="5">
    <location>
        <begin position="3"/>
        <end position="243"/>
    </location>
</feature>
<dbReference type="InterPro" id="IPR036815">
    <property type="entry name" value="14-3-3_dom_sf"/>
</dbReference>
<protein>
    <submittedName>
        <fullName evidence="7">14-3-3 protein beta/alpha-A-like</fullName>
    </submittedName>
</protein>
<dbReference type="OrthoDB" id="10260625at2759"/>
<evidence type="ECO:0000256" key="3">
    <source>
        <dbReference type="PIRSR" id="PIRSR000868-1"/>
    </source>
</evidence>
<reference evidence="6" key="1">
    <citation type="submission" date="2024-06" db="UniProtKB">
        <authorList>
            <consortium name="RefSeq"/>
        </authorList>
    </citation>
    <scope>NUCLEOTIDE SEQUENCE [LARGE SCALE GENOMIC DNA]</scope>
</reference>
<reference evidence="7" key="2">
    <citation type="submission" date="2025-08" db="UniProtKB">
        <authorList>
            <consortium name="RefSeq"/>
        </authorList>
    </citation>
    <scope>IDENTIFICATION</scope>
</reference>
<evidence type="ECO:0000259" key="5">
    <source>
        <dbReference type="SMART" id="SM00101"/>
    </source>
</evidence>
<dbReference type="Gene3D" id="1.20.190.20">
    <property type="entry name" value="14-3-3 domain"/>
    <property type="match status" value="1"/>
</dbReference>
<dbReference type="AlphaFoldDB" id="A0A6P7HKR5"/>
<dbReference type="InterPro" id="IPR023410">
    <property type="entry name" value="14-3-3_domain"/>
</dbReference>
<feature type="region of interest" description="Disordered" evidence="4">
    <location>
        <begin position="231"/>
        <end position="251"/>
    </location>
</feature>
<feature type="compositionally biased region" description="Acidic residues" evidence="4">
    <location>
        <begin position="234"/>
        <end position="251"/>
    </location>
</feature>